<dbReference type="PANTHER" id="PTHR11782">
    <property type="entry name" value="ADENOSINE/GUANOSINE DIPHOSPHATASE"/>
    <property type="match status" value="1"/>
</dbReference>
<feature type="compositionally biased region" description="Acidic residues" evidence="6">
    <location>
        <begin position="412"/>
        <end position="427"/>
    </location>
</feature>
<keyword evidence="4" id="KW-0547">Nucleotide-binding</keyword>
<dbReference type="GO" id="GO:0017110">
    <property type="term" value="F:nucleoside diphosphate phosphatase activity"/>
    <property type="evidence" value="ECO:0000318"/>
    <property type="project" value="GO_Central"/>
</dbReference>
<dbReference type="InterPro" id="IPR000407">
    <property type="entry name" value="GDA1_CD39_NTPase"/>
</dbReference>
<evidence type="ECO:0000256" key="5">
    <source>
        <dbReference type="RuleBase" id="RU003833"/>
    </source>
</evidence>
<evidence type="ECO:0000256" key="3">
    <source>
        <dbReference type="PIRSR" id="PIRSR600407-1"/>
    </source>
</evidence>
<dbReference type="Proteomes" id="UP000006906">
    <property type="component" value="Chromosome 3"/>
</dbReference>
<dbReference type="Pfam" id="PF01150">
    <property type="entry name" value="GDA1_CD39"/>
    <property type="match status" value="2"/>
</dbReference>
<dbReference type="GO" id="GO:0009134">
    <property type="term" value="P:nucleoside diphosphate catabolic process"/>
    <property type="evidence" value="ECO:0000318"/>
    <property type="project" value="GO_Central"/>
</dbReference>
<evidence type="ECO:0000256" key="2">
    <source>
        <dbReference type="ARBA" id="ARBA00022801"/>
    </source>
</evidence>
<dbReference type="AlphaFoldDB" id="A0A2K3DXY3"/>
<dbReference type="GeneID" id="5717425"/>
<feature type="active site" description="Proton acceptor" evidence="3">
    <location>
        <position position="169"/>
    </location>
</feature>
<dbReference type="GO" id="GO:0005524">
    <property type="term" value="F:ATP binding"/>
    <property type="evidence" value="ECO:0007669"/>
    <property type="project" value="UniProtKB-KW"/>
</dbReference>
<comment type="similarity">
    <text evidence="1 5">Belongs to the GDA1/CD39 NTPase family.</text>
</comment>
<dbReference type="OrthoDB" id="6372431at2759"/>
<name>A0A2K3DXY3_CHLRE</name>
<accession>A0A2K3DXY3</accession>
<dbReference type="EMBL" id="CM008964">
    <property type="protein sequence ID" value="PNW85404.1"/>
    <property type="molecule type" value="Genomic_DNA"/>
</dbReference>
<reference evidence="7 8" key="1">
    <citation type="journal article" date="2007" name="Science">
        <title>The Chlamydomonas genome reveals the evolution of key animal and plant functions.</title>
        <authorList>
            <person name="Merchant S.S."/>
            <person name="Prochnik S.E."/>
            <person name="Vallon O."/>
            <person name="Harris E.H."/>
            <person name="Karpowicz S.J."/>
            <person name="Witman G.B."/>
            <person name="Terry A."/>
            <person name="Salamov A."/>
            <person name="Fritz-Laylin L.K."/>
            <person name="Marechal-Drouard L."/>
            <person name="Marshall W.F."/>
            <person name="Qu L.H."/>
            <person name="Nelson D.R."/>
            <person name="Sanderfoot A.A."/>
            <person name="Spalding M.H."/>
            <person name="Kapitonov V.V."/>
            <person name="Ren Q."/>
            <person name="Ferris P."/>
            <person name="Lindquist E."/>
            <person name="Shapiro H."/>
            <person name="Lucas S.M."/>
            <person name="Grimwood J."/>
            <person name="Schmutz J."/>
            <person name="Cardol P."/>
            <person name="Cerutti H."/>
            <person name="Chanfreau G."/>
            <person name="Chen C.L."/>
            <person name="Cognat V."/>
            <person name="Croft M.T."/>
            <person name="Dent R."/>
            <person name="Dutcher S."/>
            <person name="Fernandez E."/>
            <person name="Fukuzawa H."/>
            <person name="Gonzalez-Ballester D."/>
            <person name="Gonzalez-Halphen D."/>
            <person name="Hallmann A."/>
            <person name="Hanikenne M."/>
            <person name="Hippler M."/>
            <person name="Inwood W."/>
            <person name="Jabbari K."/>
            <person name="Kalanon M."/>
            <person name="Kuras R."/>
            <person name="Lefebvre P.A."/>
            <person name="Lemaire S.D."/>
            <person name="Lobanov A.V."/>
            <person name="Lohr M."/>
            <person name="Manuell A."/>
            <person name="Meier I."/>
            <person name="Mets L."/>
            <person name="Mittag M."/>
            <person name="Mittelmeier T."/>
            <person name="Moroney J.V."/>
            <person name="Moseley J."/>
            <person name="Napoli C."/>
            <person name="Nedelcu A.M."/>
            <person name="Niyogi K."/>
            <person name="Novoselov S.V."/>
            <person name="Paulsen I.T."/>
            <person name="Pazour G."/>
            <person name="Purton S."/>
            <person name="Ral J.P."/>
            <person name="Riano-Pachon D.M."/>
            <person name="Riekhof W."/>
            <person name="Rymarquis L."/>
            <person name="Schroda M."/>
            <person name="Stern D."/>
            <person name="Umen J."/>
            <person name="Willows R."/>
            <person name="Wilson N."/>
            <person name="Zimmer S.L."/>
            <person name="Allmer J."/>
            <person name="Balk J."/>
            <person name="Bisova K."/>
            <person name="Chen C.J."/>
            <person name="Elias M."/>
            <person name="Gendler K."/>
            <person name="Hauser C."/>
            <person name="Lamb M.R."/>
            <person name="Ledford H."/>
            <person name="Long J.C."/>
            <person name="Minagawa J."/>
            <person name="Page M.D."/>
            <person name="Pan J."/>
            <person name="Pootakham W."/>
            <person name="Roje S."/>
            <person name="Rose A."/>
            <person name="Stahlberg E."/>
            <person name="Terauchi A.M."/>
            <person name="Yang P."/>
            <person name="Ball S."/>
            <person name="Bowler C."/>
            <person name="Dieckmann C.L."/>
            <person name="Gladyshev V.N."/>
            <person name="Green P."/>
            <person name="Jorgensen R."/>
            <person name="Mayfield S."/>
            <person name="Mueller-Roeber B."/>
            <person name="Rajamani S."/>
            <person name="Sayre R.T."/>
            <person name="Brokstein P."/>
            <person name="Dubchak I."/>
            <person name="Goodstein D."/>
            <person name="Hornick L."/>
            <person name="Huang Y.W."/>
            <person name="Jhaveri J."/>
            <person name="Luo Y."/>
            <person name="Martinez D."/>
            <person name="Ngau W.C."/>
            <person name="Otillar B."/>
            <person name="Poliakov A."/>
            <person name="Porter A."/>
            <person name="Szajkowski L."/>
            <person name="Werner G."/>
            <person name="Zhou K."/>
            <person name="Grigoriev I.V."/>
            <person name="Rokhsar D.S."/>
            <person name="Grossman A.R."/>
        </authorList>
    </citation>
    <scope>NUCLEOTIDE SEQUENCE [LARGE SCALE GENOMIC DNA]</scope>
    <source>
        <strain evidence="8">CC-503</strain>
    </source>
</reference>
<keyword evidence="8" id="KW-1185">Reference proteome</keyword>
<protein>
    <recommendedName>
        <fullName evidence="9">Apyrase</fullName>
    </recommendedName>
</protein>
<evidence type="ECO:0000256" key="4">
    <source>
        <dbReference type="PIRSR" id="PIRSR600407-2"/>
    </source>
</evidence>
<dbReference type="PROSITE" id="PS01238">
    <property type="entry name" value="GDA1_CD39_NTPASE"/>
    <property type="match status" value="1"/>
</dbReference>
<keyword evidence="2 5" id="KW-0378">Hydrolase</keyword>
<evidence type="ECO:0008006" key="9">
    <source>
        <dbReference type="Google" id="ProtNLM"/>
    </source>
</evidence>
<feature type="compositionally biased region" description="Low complexity" evidence="6">
    <location>
        <begin position="389"/>
        <end position="403"/>
    </location>
</feature>
<dbReference type="FunCoup" id="A0A2K3DXY3">
    <property type="interactions" value="870"/>
</dbReference>
<dbReference type="PANTHER" id="PTHR11782:SF3">
    <property type="entry name" value="APYRASE 6-RELATED"/>
    <property type="match status" value="1"/>
</dbReference>
<dbReference type="ExpressionAtlas" id="A0A2K3DXY3">
    <property type="expression patterns" value="baseline and differential"/>
</dbReference>
<proteinExistence type="inferred from homology"/>
<evidence type="ECO:0000256" key="1">
    <source>
        <dbReference type="ARBA" id="ARBA00009283"/>
    </source>
</evidence>
<gene>
    <name evidence="7" type="ORF">CHLRE_03g184800v5</name>
</gene>
<sequence length="811" mass="81583">MGASKGQAALLLLGLGGLTLLSLVVLLQVALRIERGAEQHGVDKYAVYIDGGSSGTRVRVFRYRSARWPEYVSLVLPEPSSAIEPGLSAYADRPVQAADSLQPLLDFAYEHVPADVWPVTPVRLLATAGLRLLTDQQQSAILAACSSRLAASRFAFELSWAQVIGGELEGLYGWAAVNYITGALQEASGHAHHSRKEVIDPAQLFTGILEMGGASMQLTFLPPAHEKLPEHHGSQLHLPGVPSRLYAHSYLGLGMDAALARAADFVLEHSRTMNGTSSSVISSSNSGGSNQGRVLTAIAESDANAADAAGSISDPCLPIGYVTDDGRHGNGSFSQCLDVVHRIMPDHNCSAPAPASALGRHGGGGGSGGGGVTGSARAAGLAHTGRTLSSEADAAAAGRSQSGAGSGKAGGEEDVVPSESYGNEEEVVLPGDNDGSGGSSGSGGTESEAGGHGGHGSDGVGGSGGGCVLQGSYVPALAGKFVAVENFAWTARALGLPSRSTLRELREHGNRYCSRHWSSLHAEFSGHIPDQFLVRYCFGAAYILALLHTGLGFGLDDSRLTWTNTVPHAPSGEQVPLNWVLGAAVVDAMNAAGRGSGGSGGGGGGGSARFWTHDEGSRAALKAGSTVLVLPLAALAVMALALALRLRGSASATAKGSASGRAHGVALQAATPGIALGSGAAGKGGGTRPSRYTGGVITPPGAAHLPGGWTSAMAPAGTAPTLVPDMPEAAAQEPGLGRLSISEARASFGDSSGPPGLDGAVVGFVSGRVSALRAQSGGGGGTTMRRNPSFITVVIGDGGSSAGQGAPHGGR</sequence>
<dbReference type="Gramene" id="PNW85404">
    <property type="protein sequence ID" value="PNW85404"/>
    <property type="gene ID" value="CHLRE_03g184800v5"/>
</dbReference>
<evidence type="ECO:0000313" key="8">
    <source>
        <dbReference type="Proteomes" id="UP000006906"/>
    </source>
</evidence>
<feature type="compositionally biased region" description="Gly residues" evidence="6">
    <location>
        <begin position="434"/>
        <end position="458"/>
    </location>
</feature>
<dbReference type="Gene3D" id="3.30.420.40">
    <property type="match status" value="1"/>
</dbReference>
<dbReference type="KEGG" id="cre:CHLRE_03g184800v5"/>
<feature type="compositionally biased region" description="Gly residues" evidence="6">
    <location>
        <begin position="360"/>
        <end position="373"/>
    </location>
</feature>
<dbReference type="RefSeq" id="XP_042926221.1">
    <property type="nucleotide sequence ID" value="XM_043061092.1"/>
</dbReference>
<evidence type="ECO:0000256" key="6">
    <source>
        <dbReference type="SAM" id="MobiDB-lite"/>
    </source>
</evidence>
<keyword evidence="4" id="KW-0067">ATP-binding</keyword>
<feature type="region of interest" description="Disordered" evidence="6">
    <location>
        <begin position="359"/>
        <end position="458"/>
    </location>
</feature>
<dbReference type="GO" id="GO:0016020">
    <property type="term" value="C:membrane"/>
    <property type="evidence" value="ECO:0000318"/>
    <property type="project" value="GO_Central"/>
</dbReference>
<organism evidence="7 8">
    <name type="scientific">Chlamydomonas reinhardtii</name>
    <name type="common">Chlamydomonas smithii</name>
    <dbReference type="NCBI Taxonomy" id="3055"/>
    <lineage>
        <taxon>Eukaryota</taxon>
        <taxon>Viridiplantae</taxon>
        <taxon>Chlorophyta</taxon>
        <taxon>core chlorophytes</taxon>
        <taxon>Chlorophyceae</taxon>
        <taxon>CS clade</taxon>
        <taxon>Chlamydomonadales</taxon>
        <taxon>Chlamydomonadaceae</taxon>
        <taxon>Chlamydomonas</taxon>
    </lineage>
</organism>
<evidence type="ECO:0000313" key="7">
    <source>
        <dbReference type="EMBL" id="PNW85404.1"/>
    </source>
</evidence>
<feature type="binding site" evidence="4">
    <location>
        <begin position="213"/>
        <end position="217"/>
    </location>
    <ligand>
        <name>ATP</name>
        <dbReference type="ChEBI" id="CHEBI:30616"/>
    </ligand>
</feature>
<dbReference type="Gene3D" id="3.30.420.150">
    <property type="entry name" value="Exopolyphosphatase. Domain 2"/>
    <property type="match status" value="2"/>
</dbReference>
<dbReference type="InParanoid" id="A0A2K3DXY3"/>